<keyword evidence="4" id="KW-1185">Reference proteome</keyword>
<dbReference type="EMBL" id="JAVIZX010000001">
    <property type="protein sequence ID" value="MDR6215285.1"/>
    <property type="molecule type" value="Genomic_DNA"/>
</dbReference>
<gene>
    <name evidence="3" type="ORF">QE399_002974</name>
</gene>
<evidence type="ECO:0000256" key="1">
    <source>
        <dbReference type="SAM" id="MobiDB-lite"/>
    </source>
</evidence>
<comment type="caution">
    <text evidence="3">The sequence shown here is derived from an EMBL/GenBank/DDBJ whole genome shotgun (WGS) entry which is preliminary data.</text>
</comment>
<dbReference type="Proteomes" id="UP001267710">
    <property type="component" value="Unassembled WGS sequence"/>
</dbReference>
<feature type="compositionally biased region" description="Low complexity" evidence="1">
    <location>
        <begin position="14"/>
        <end position="25"/>
    </location>
</feature>
<evidence type="ECO:0000256" key="2">
    <source>
        <dbReference type="SAM" id="Phobius"/>
    </source>
</evidence>
<sequence length="60" mass="5933">MPHSPSTFAQLPDSGSGEAAAPAPAGSPWLRALRAVGVAALVIAALFVIAAFLLLPVVPA</sequence>
<name>A0ABU1IDU2_9BURK</name>
<proteinExistence type="predicted"/>
<organism evidence="3 4">
    <name type="scientific">Paracidovorax wautersii</name>
    <dbReference type="NCBI Taxonomy" id="1177982"/>
    <lineage>
        <taxon>Bacteria</taxon>
        <taxon>Pseudomonadati</taxon>
        <taxon>Pseudomonadota</taxon>
        <taxon>Betaproteobacteria</taxon>
        <taxon>Burkholderiales</taxon>
        <taxon>Comamonadaceae</taxon>
        <taxon>Paracidovorax</taxon>
    </lineage>
</organism>
<keyword evidence="2" id="KW-0472">Membrane</keyword>
<reference evidence="3 4" key="1">
    <citation type="submission" date="2023-08" db="EMBL/GenBank/DDBJ databases">
        <title>Functional and genomic diversity of the sorghum phyllosphere microbiome.</title>
        <authorList>
            <person name="Shade A."/>
        </authorList>
    </citation>
    <scope>NUCLEOTIDE SEQUENCE [LARGE SCALE GENOMIC DNA]</scope>
    <source>
        <strain evidence="3 4">SORGH_AS_0335</strain>
    </source>
</reference>
<protein>
    <submittedName>
        <fullName evidence="3">Uncharacterized protein</fullName>
    </submittedName>
</protein>
<accession>A0ABU1IDU2</accession>
<feature type="transmembrane region" description="Helical" evidence="2">
    <location>
        <begin position="35"/>
        <end position="58"/>
    </location>
</feature>
<evidence type="ECO:0000313" key="3">
    <source>
        <dbReference type="EMBL" id="MDR6215285.1"/>
    </source>
</evidence>
<feature type="region of interest" description="Disordered" evidence="1">
    <location>
        <begin position="1"/>
        <end position="25"/>
    </location>
</feature>
<keyword evidence="2" id="KW-0812">Transmembrane</keyword>
<dbReference type="RefSeq" id="WP_309829777.1">
    <property type="nucleotide sequence ID" value="NZ_JAVIZX010000001.1"/>
</dbReference>
<keyword evidence="2" id="KW-1133">Transmembrane helix</keyword>
<evidence type="ECO:0000313" key="4">
    <source>
        <dbReference type="Proteomes" id="UP001267710"/>
    </source>
</evidence>